<keyword evidence="2" id="KW-0812">Transmembrane</keyword>
<name>A0A6A6CTJ9_ZASCE</name>
<dbReference type="PANTHER" id="PTHR37544">
    <property type="entry name" value="SPRAY-RELATED"/>
    <property type="match status" value="1"/>
</dbReference>
<feature type="transmembrane region" description="Helical" evidence="2">
    <location>
        <begin position="776"/>
        <end position="795"/>
    </location>
</feature>
<dbReference type="GeneID" id="54565084"/>
<feature type="compositionally biased region" description="Basic and acidic residues" evidence="1">
    <location>
        <begin position="186"/>
        <end position="201"/>
    </location>
</feature>
<sequence length="916" mass="101905">MSNSLQPTDPNSSLALRQTNVSNPSIIHSRPSQQSITASEDYYSLSGSNSSTHSGASARANANRASQSQLTITRYQTPPSRYRTPQQSRDVLPLPQQHEVDEQMGEEPFRQTPMRGHGKRRQSVEEGSSQAAVEQPLLAGSQQQQGQLREGGIRRKPVPSTVMESGSSNRNSRISPTIAQSSVARDINRERDAPTPHVDDTPYIHFALDQLTRDEEVRGSRQYGIAPGIDGNYPYQVPANVQWPTQPQGARYEQLPQEEKDISEQSPYMDNPPPRNPDRLSQSGRPEAQRQGPNVFIPVPQEESRQAPLNFVPGILRPLQLGLFIFVVLAYLICLIVAAAWSRANTGLWRYLSFGDGRYFLFQYFPTMLGMIVLVWLFEVQKAIYRMAPFIAMGSSSVPTARIVAARLPLHPRGFVLPYFGHFGAKLPIIGTFLFIAWLQLFTIPLLGSSFNVYQSNGVWRWIATQGVIWTVIALYILLLLALMILLVWLMRTTTGLKWDPRSLADMIVLLERSNALDGQGESVPQLGYFRTSHRPNEVFHAYGTADKPARSYAVVDGQYREQRYSNPNFEADAANPPRLSKEPMLPRQGTHGDEEALENHHSSALPWFLKPSLALLWPIIAIVLLLAFLIVSYLPSTTSTKGFRPMLPSAVNNMGFSSGNFLYSFIPTFLATLCFVFWMEIDYAYRKLAPLSALASHTRGDDRPGDIPERTLLLSYAADLPILTTLSALFNADYRLAFLTTITLLSTTLPILASGIFWSQFYIPQQRVLISAHMPGYYALTVFLTLHALAYLAIFPPATLRHTTTPNLDTFDNTISLFRQSRLLDDLAFRNPVSKTDLVTRLLSARPGSALVIPNAAAAASKISLADSIRGFGRARAAAAGDEEKATSGAMTKYALGRFVGRDGKEFVGIDRVRN</sequence>
<feature type="transmembrane region" description="Helical" evidence="2">
    <location>
        <begin position="361"/>
        <end position="378"/>
    </location>
</feature>
<evidence type="ECO:0000313" key="3">
    <source>
        <dbReference type="EMBL" id="KAF2170421.1"/>
    </source>
</evidence>
<evidence type="ECO:0000313" key="4">
    <source>
        <dbReference type="Proteomes" id="UP000799537"/>
    </source>
</evidence>
<dbReference type="OrthoDB" id="3057599at2759"/>
<gene>
    <name evidence="3" type="ORF">M409DRAFT_51466</name>
</gene>
<dbReference type="InterPro" id="IPR021840">
    <property type="entry name" value="DUF3433"/>
</dbReference>
<dbReference type="Proteomes" id="UP000799537">
    <property type="component" value="Unassembled WGS sequence"/>
</dbReference>
<evidence type="ECO:0000256" key="2">
    <source>
        <dbReference type="SAM" id="Phobius"/>
    </source>
</evidence>
<dbReference type="RefSeq" id="XP_033671310.1">
    <property type="nucleotide sequence ID" value="XM_033811812.1"/>
</dbReference>
<keyword evidence="4" id="KW-1185">Reference proteome</keyword>
<accession>A0A6A6CTJ9</accession>
<feature type="compositionally biased region" description="Low complexity" evidence="1">
    <location>
        <begin position="135"/>
        <end position="150"/>
    </location>
</feature>
<feature type="region of interest" description="Disordered" evidence="1">
    <location>
        <begin position="1"/>
        <end position="201"/>
    </location>
</feature>
<feature type="region of interest" description="Disordered" evidence="1">
    <location>
        <begin position="250"/>
        <end position="293"/>
    </location>
</feature>
<evidence type="ECO:0008006" key="5">
    <source>
        <dbReference type="Google" id="ProtNLM"/>
    </source>
</evidence>
<feature type="transmembrane region" description="Helical" evidence="2">
    <location>
        <begin position="614"/>
        <end position="635"/>
    </location>
</feature>
<feature type="compositionally biased region" description="Low complexity" evidence="1">
    <location>
        <begin position="39"/>
        <end position="69"/>
    </location>
</feature>
<proteinExistence type="predicted"/>
<keyword evidence="2" id="KW-1133">Transmembrane helix</keyword>
<feature type="transmembrane region" description="Helical" evidence="2">
    <location>
        <begin position="737"/>
        <end position="764"/>
    </location>
</feature>
<feature type="transmembrane region" description="Helical" evidence="2">
    <location>
        <begin position="655"/>
        <end position="679"/>
    </location>
</feature>
<feature type="transmembrane region" description="Helical" evidence="2">
    <location>
        <begin position="468"/>
        <end position="490"/>
    </location>
</feature>
<protein>
    <recommendedName>
        <fullName evidence="5">Phosphoribosylaminoimidazole-succinocarboxamide synthase</fullName>
    </recommendedName>
</protein>
<keyword evidence="2" id="KW-0472">Membrane</keyword>
<feature type="transmembrane region" description="Helical" evidence="2">
    <location>
        <begin position="427"/>
        <end position="448"/>
    </location>
</feature>
<organism evidence="3 4">
    <name type="scientific">Zasmidium cellare ATCC 36951</name>
    <dbReference type="NCBI Taxonomy" id="1080233"/>
    <lineage>
        <taxon>Eukaryota</taxon>
        <taxon>Fungi</taxon>
        <taxon>Dikarya</taxon>
        <taxon>Ascomycota</taxon>
        <taxon>Pezizomycotina</taxon>
        <taxon>Dothideomycetes</taxon>
        <taxon>Dothideomycetidae</taxon>
        <taxon>Mycosphaerellales</taxon>
        <taxon>Mycosphaerellaceae</taxon>
        <taxon>Zasmidium</taxon>
    </lineage>
</organism>
<feature type="region of interest" description="Disordered" evidence="1">
    <location>
        <begin position="567"/>
        <end position="597"/>
    </location>
</feature>
<feature type="compositionally biased region" description="Polar residues" evidence="1">
    <location>
        <begin position="1"/>
        <end position="38"/>
    </location>
</feature>
<feature type="compositionally biased region" description="Polar residues" evidence="1">
    <location>
        <begin position="70"/>
        <end position="89"/>
    </location>
</feature>
<dbReference type="PANTHER" id="PTHR37544:SF1">
    <property type="entry name" value="PHOSPHORIBOSYLAMINOIMIDAZOLE-SUCCINOCARBOXAMIDE SYNTHASE"/>
    <property type="match status" value="1"/>
</dbReference>
<dbReference type="EMBL" id="ML993585">
    <property type="protein sequence ID" value="KAF2170421.1"/>
    <property type="molecule type" value="Genomic_DNA"/>
</dbReference>
<evidence type="ECO:0000256" key="1">
    <source>
        <dbReference type="SAM" id="MobiDB-lite"/>
    </source>
</evidence>
<dbReference type="Pfam" id="PF11915">
    <property type="entry name" value="DUF3433"/>
    <property type="match status" value="2"/>
</dbReference>
<reference evidence="3" key="1">
    <citation type="journal article" date="2020" name="Stud. Mycol.">
        <title>101 Dothideomycetes genomes: a test case for predicting lifestyles and emergence of pathogens.</title>
        <authorList>
            <person name="Haridas S."/>
            <person name="Albert R."/>
            <person name="Binder M."/>
            <person name="Bloem J."/>
            <person name="Labutti K."/>
            <person name="Salamov A."/>
            <person name="Andreopoulos B."/>
            <person name="Baker S."/>
            <person name="Barry K."/>
            <person name="Bills G."/>
            <person name="Bluhm B."/>
            <person name="Cannon C."/>
            <person name="Castanera R."/>
            <person name="Culley D."/>
            <person name="Daum C."/>
            <person name="Ezra D."/>
            <person name="Gonzalez J."/>
            <person name="Henrissat B."/>
            <person name="Kuo A."/>
            <person name="Liang C."/>
            <person name="Lipzen A."/>
            <person name="Lutzoni F."/>
            <person name="Magnuson J."/>
            <person name="Mondo S."/>
            <person name="Nolan M."/>
            <person name="Ohm R."/>
            <person name="Pangilinan J."/>
            <person name="Park H.-J."/>
            <person name="Ramirez L."/>
            <person name="Alfaro M."/>
            <person name="Sun H."/>
            <person name="Tritt A."/>
            <person name="Yoshinaga Y."/>
            <person name="Zwiers L.-H."/>
            <person name="Turgeon B."/>
            <person name="Goodwin S."/>
            <person name="Spatafora J."/>
            <person name="Crous P."/>
            <person name="Grigoriev I."/>
        </authorList>
    </citation>
    <scope>NUCLEOTIDE SEQUENCE</scope>
    <source>
        <strain evidence="3">ATCC 36951</strain>
    </source>
</reference>
<feature type="transmembrane region" description="Helical" evidence="2">
    <location>
        <begin position="321"/>
        <end position="341"/>
    </location>
</feature>
<feature type="compositionally biased region" description="Polar residues" evidence="1">
    <location>
        <begin position="162"/>
        <end position="183"/>
    </location>
</feature>
<dbReference type="AlphaFoldDB" id="A0A6A6CTJ9"/>